<evidence type="ECO:0000313" key="9">
    <source>
        <dbReference type="Proteomes" id="UP000192596"/>
    </source>
</evidence>
<dbReference type="OrthoDB" id="5598268at2759"/>
<dbReference type="InterPro" id="IPR040454">
    <property type="entry name" value="TF_IIIC_Tfc1/Sfc1"/>
</dbReference>
<evidence type="ECO:0000256" key="4">
    <source>
        <dbReference type="ARBA" id="ARBA00023242"/>
    </source>
</evidence>
<keyword evidence="4" id="KW-0539">Nucleus</keyword>
<name>A0A1V8TS09_9PEZI</name>
<evidence type="ECO:0000256" key="2">
    <source>
        <dbReference type="ARBA" id="ARBA00023125"/>
    </source>
</evidence>
<organism evidence="8 9">
    <name type="scientific">Cryoendolithus antarcticus</name>
    <dbReference type="NCBI Taxonomy" id="1507870"/>
    <lineage>
        <taxon>Eukaryota</taxon>
        <taxon>Fungi</taxon>
        <taxon>Dikarya</taxon>
        <taxon>Ascomycota</taxon>
        <taxon>Pezizomycotina</taxon>
        <taxon>Dothideomycetes</taxon>
        <taxon>Dothideomycetidae</taxon>
        <taxon>Cladosporiales</taxon>
        <taxon>Cladosporiaceae</taxon>
        <taxon>Cryoendolithus</taxon>
    </lineage>
</organism>
<dbReference type="Pfam" id="PF17682">
    <property type="entry name" value="Tau95_N"/>
    <property type="match status" value="1"/>
</dbReference>
<evidence type="ECO:0000256" key="3">
    <source>
        <dbReference type="ARBA" id="ARBA00023163"/>
    </source>
</evidence>
<evidence type="ECO:0000256" key="1">
    <source>
        <dbReference type="ARBA" id="ARBA00004123"/>
    </source>
</evidence>
<dbReference type="EMBL" id="NAJO01000002">
    <property type="protein sequence ID" value="OQO14094.1"/>
    <property type="molecule type" value="Genomic_DNA"/>
</dbReference>
<dbReference type="PANTHER" id="PTHR13230:SF5">
    <property type="entry name" value="GENERAL TRANSCRIPTION FACTOR 3C POLYPEPTIDE 5"/>
    <property type="match status" value="1"/>
</dbReference>
<dbReference type="FunCoup" id="A0A1V8TS09">
    <property type="interactions" value="64"/>
</dbReference>
<dbReference type="Proteomes" id="UP000192596">
    <property type="component" value="Unassembled WGS sequence"/>
</dbReference>
<sequence length="575" mass="63216">MPGRIAVSPELEPKEQHAPTYVVPRERIVSIEHPCIVRNFDNGIKSLGGEPQLKHALEHKVGDSLLNLEKPMEEPQLGLSLRPHDRFAKKLSSVGVQSRNVLMKITVPKRTGRKRKRGSDDPFIMQSETDIPDNGSLTALDLLRSLKDNPDDYQVEAIGTVNEIHRFRNLPDFQLGSSDNTTLRDIAKHALNPRYDSIKNLHIDMTPGAAHIGALTAPPFFIGQAQPYSYAYQQAAGVSITTDATTGTIKTTNKQAPPKKIVIAIAADAPSVPSAPPSNLTSKTPFGSFVERCVADLSALLETRPIMTKRVAQNSLPNYSDTVFKEATQWVSYSFSSGPWRDTLIAYGIDPRSDPKYRVYQTLMFQLDRKAMGVHAAPSTSASKWNRSVRHLSDSSKSHEFTGKAVTNNGKTWQIIDIHDPLLARVLATSTLPSTCDVYTNGWYHSGTIAKARTIMRDHMEFLFAGLEPPEAEYEAVALLPDAIGDEDVEGMVPDASKGARVARLAAAVRGQARMNNKDSRRRVEMEREWKVLKGEIVEGEGGVEMGLRDAVEEEGGGAEAGGEMETVVEEEDEG</sequence>
<dbReference type="GO" id="GO:0000127">
    <property type="term" value="C:transcription factor TFIIIC complex"/>
    <property type="evidence" value="ECO:0007669"/>
    <property type="project" value="InterPro"/>
</dbReference>
<feature type="domain" description="Transcription factor IIIC subunit Tfc1/Sfc1 triple barrel" evidence="7">
    <location>
        <begin position="29"/>
        <end position="175"/>
    </location>
</feature>
<dbReference type="Pfam" id="PF09734">
    <property type="entry name" value="Tau95"/>
    <property type="match status" value="1"/>
</dbReference>
<feature type="region of interest" description="Disordered" evidence="5">
    <location>
        <begin position="110"/>
        <end position="130"/>
    </location>
</feature>
<keyword evidence="9" id="KW-1185">Reference proteome</keyword>
<dbReference type="GO" id="GO:0001002">
    <property type="term" value="F:RNA polymerase III type 1 promoter sequence-specific DNA binding"/>
    <property type="evidence" value="ECO:0007669"/>
    <property type="project" value="TreeGrafter"/>
</dbReference>
<feature type="domain" description="Transcription factor IIIC subunit 5 HTH" evidence="6">
    <location>
        <begin position="216"/>
        <end position="366"/>
    </location>
</feature>
<protein>
    <recommendedName>
        <fullName evidence="10">Transcription factor IIIC subunit 5 HTH domain-containing protein</fullName>
    </recommendedName>
</protein>
<dbReference type="GO" id="GO:0006384">
    <property type="term" value="P:transcription initiation at RNA polymerase III promoter"/>
    <property type="evidence" value="ECO:0007669"/>
    <property type="project" value="InterPro"/>
</dbReference>
<evidence type="ECO:0000259" key="6">
    <source>
        <dbReference type="Pfam" id="PF09734"/>
    </source>
</evidence>
<keyword evidence="2" id="KW-0238">DNA-binding</keyword>
<dbReference type="STRING" id="1507870.A0A1V8TS09"/>
<dbReference type="AlphaFoldDB" id="A0A1V8TS09"/>
<comment type="subcellular location">
    <subcellularLocation>
        <location evidence="1">Nucleus</location>
    </subcellularLocation>
</comment>
<proteinExistence type="predicted"/>
<keyword evidence="3" id="KW-0804">Transcription</keyword>
<dbReference type="InterPro" id="IPR041499">
    <property type="entry name" value="Tfc1/Sfc1_N"/>
</dbReference>
<dbReference type="GO" id="GO:0005634">
    <property type="term" value="C:nucleus"/>
    <property type="evidence" value="ECO:0007669"/>
    <property type="project" value="UniProtKB-SubCell"/>
</dbReference>
<dbReference type="InParanoid" id="A0A1V8TS09"/>
<reference evidence="9" key="1">
    <citation type="submission" date="2017-03" db="EMBL/GenBank/DDBJ databases">
        <title>Genomes of endolithic fungi from Antarctica.</title>
        <authorList>
            <person name="Coleine C."/>
            <person name="Masonjones S."/>
            <person name="Stajich J.E."/>
        </authorList>
    </citation>
    <scope>NUCLEOTIDE SEQUENCE [LARGE SCALE GENOMIC DNA]</scope>
    <source>
        <strain evidence="9">CCFEE 5527</strain>
    </source>
</reference>
<dbReference type="InterPro" id="IPR019136">
    <property type="entry name" value="TF_IIIC_su-5_HTH"/>
</dbReference>
<evidence type="ECO:0000259" key="7">
    <source>
        <dbReference type="Pfam" id="PF17682"/>
    </source>
</evidence>
<dbReference type="GO" id="GO:0001003">
    <property type="term" value="F:RNA polymerase III type 2 promoter sequence-specific DNA binding"/>
    <property type="evidence" value="ECO:0007669"/>
    <property type="project" value="TreeGrafter"/>
</dbReference>
<dbReference type="InterPro" id="IPR042536">
    <property type="entry name" value="TFIIIC_tauA_Sfc1"/>
</dbReference>
<dbReference type="PANTHER" id="PTHR13230">
    <property type="entry name" value="GENERAL TRANSCRIPTION FACTOR IIIC, POLYPEPTIDE 5"/>
    <property type="match status" value="1"/>
</dbReference>
<dbReference type="Gene3D" id="3.30.200.160">
    <property type="entry name" value="TFIIIC, subcomplex tauA, subunit Sfc1, barrel domain"/>
    <property type="match status" value="1"/>
</dbReference>
<gene>
    <name evidence="8" type="ORF">B0A48_00970</name>
</gene>
<evidence type="ECO:0000313" key="8">
    <source>
        <dbReference type="EMBL" id="OQO14094.1"/>
    </source>
</evidence>
<evidence type="ECO:0008006" key="10">
    <source>
        <dbReference type="Google" id="ProtNLM"/>
    </source>
</evidence>
<comment type="caution">
    <text evidence="8">The sequence shown here is derived from an EMBL/GenBank/DDBJ whole genome shotgun (WGS) entry which is preliminary data.</text>
</comment>
<evidence type="ECO:0000256" key="5">
    <source>
        <dbReference type="SAM" id="MobiDB-lite"/>
    </source>
</evidence>
<feature type="region of interest" description="Disordered" evidence="5">
    <location>
        <begin position="554"/>
        <end position="575"/>
    </location>
</feature>
<accession>A0A1V8TS09</accession>